<dbReference type="PROSITE" id="PS00036">
    <property type="entry name" value="BZIP_BASIC"/>
    <property type="match status" value="1"/>
</dbReference>
<evidence type="ECO:0000256" key="2">
    <source>
        <dbReference type="SAM" id="MobiDB-lite"/>
    </source>
</evidence>
<protein>
    <recommendedName>
        <fullName evidence="3">BZIP domain-containing protein</fullName>
    </recommendedName>
</protein>
<sequence length="489" mass="52577">MPVVMRPSTRNKDEVLDAERLRQIARRKEQNRNAQRRLRERKEEYTMQLEAQLADLHRRSQSQEEESRFLREALARMRAENQTLAEQISMIHQVVPSTQTSHPLPQRASIDLGIDLFAHTSALNRNRNRSQSVTASTLPHFAFSSAAAPWSATSSHHPVSAMHPPHFVGGIAPGATHRLPMTLASPLQGAYTFPGGLPLRQHESTEDVAMARSNNGSRRSSLSPHSQRRDSIFDTQGTISRHGSGQTDLTLPSADYSDSESVHSTKIQGVSAAPSVHTTASMAPSPSSSLSSAAIPSGPMAQTAVIQQQNNVGAKAALPNMPPTSDDVMASCLKSIHSLPMASCLESIHSSPMAGGADANKNATQKTNFDGGASWMSLSNDVHGQLALSDFRQDLSNMPKPLGMTPGALGLSNMMPGNGQGGDGWSISPWINMAQTPSAAGGSTDMEHSSSQMKTETQRMDSAMAFDSRTSLASRRGFSGSLKLESRAN</sequence>
<evidence type="ECO:0000256" key="1">
    <source>
        <dbReference type="SAM" id="Coils"/>
    </source>
</evidence>
<feature type="compositionally biased region" description="Low complexity" evidence="2">
    <location>
        <begin position="280"/>
        <end position="296"/>
    </location>
</feature>
<dbReference type="SMART" id="SM00338">
    <property type="entry name" value="BRLZ"/>
    <property type="match status" value="1"/>
</dbReference>
<reference evidence="5" key="1">
    <citation type="submission" date="2016-04" db="EMBL/GenBank/DDBJ databases">
        <authorList>
            <person name="Guldener U."/>
            <person name="Guldener U."/>
        </authorList>
    </citation>
    <scope>NUCLEOTIDE SEQUENCE [LARGE SCALE GENOMIC DNA]</scope>
    <source>
        <strain evidence="5">UB2112</strain>
    </source>
</reference>
<organism evidence="4 5">
    <name type="scientific">Ustilago bromivora</name>
    <dbReference type="NCBI Taxonomy" id="307758"/>
    <lineage>
        <taxon>Eukaryota</taxon>
        <taxon>Fungi</taxon>
        <taxon>Dikarya</taxon>
        <taxon>Basidiomycota</taxon>
        <taxon>Ustilaginomycotina</taxon>
        <taxon>Ustilaginomycetes</taxon>
        <taxon>Ustilaginales</taxon>
        <taxon>Ustilaginaceae</taxon>
        <taxon>Ustilago</taxon>
    </lineage>
</organism>
<dbReference type="InterPro" id="IPR046347">
    <property type="entry name" value="bZIP_sf"/>
</dbReference>
<dbReference type="AlphaFoldDB" id="A0A1K0G593"/>
<dbReference type="CDD" id="cd14688">
    <property type="entry name" value="bZIP_YAP"/>
    <property type="match status" value="1"/>
</dbReference>
<proteinExistence type="predicted"/>
<keyword evidence="1" id="KW-0175">Coiled coil</keyword>
<evidence type="ECO:0000313" key="4">
    <source>
        <dbReference type="EMBL" id="SAM82622.1"/>
    </source>
</evidence>
<dbReference type="PROSITE" id="PS50217">
    <property type="entry name" value="BZIP"/>
    <property type="match status" value="1"/>
</dbReference>
<accession>A0A1K0G593</accession>
<feature type="coiled-coil region" evidence="1">
    <location>
        <begin position="18"/>
        <end position="87"/>
    </location>
</feature>
<evidence type="ECO:0000259" key="3">
    <source>
        <dbReference type="PROSITE" id="PS50217"/>
    </source>
</evidence>
<name>A0A1K0G593_9BASI</name>
<dbReference type="Proteomes" id="UP000179920">
    <property type="component" value="Chromosome VIII"/>
</dbReference>
<dbReference type="PANTHER" id="PTHR37012:SF2">
    <property type="entry name" value="BZIP DOMAIN-CONTAINING PROTEIN-RELATED"/>
    <property type="match status" value="1"/>
</dbReference>
<dbReference type="OrthoDB" id="2593073at2759"/>
<feature type="compositionally biased region" description="Low complexity" evidence="2">
    <location>
        <begin position="212"/>
        <end position="223"/>
    </location>
</feature>
<dbReference type="GO" id="GO:0003700">
    <property type="term" value="F:DNA-binding transcription factor activity"/>
    <property type="evidence" value="ECO:0007669"/>
    <property type="project" value="InterPro"/>
</dbReference>
<dbReference type="EMBL" id="LT558124">
    <property type="protein sequence ID" value="SAM82622.1"/>
    <property type="molecule type" value="Genomic_DNA"/>
</dbReference>
<feature type="compositionally biased region" description="Polar residues" evidence="2">
    <location>
        <begin position="233"/>
        <end position="250"/>
    </location>
</feature>
<feature type="region of interest" description="Disordered" evidence="2">
    <location>
        <begin position="434"/>
        <end position="471"/>
    </location>
</feature>
<dbReference type="PANTHER" id="PTHR37012">
    <property type="entry name" value="B-ZIP TRANSCRIPTION FACTOR (EUROFUNG)-RELATED"/>
    <property type="match status" value="1"/>
</dbReference>
<dbReference type="InterPro" id="IPR004827">
    <property type="entry name" value="bZIP"/>
</dbReference>
<feature type="region of interest" description="Disordered" evidence="2">
    <location>
        <begin position="205"/>
        <end position="296"/>
    </location>
</feature>
<dbReference type="Gene3D" id="1.20.5.170">
    <property type="match status" value="1"/>
</dbReference>
<evidence type="ECO:0000313" key="5">
    <source>
        <dbReference type="Proteomes" id="UP000179920"/>
    </source>
</evidence>
<feature type="domain" description="BZIP" evidence="3">
    <location>
        <begin position="26"/>
        <end position="84"/>
    </location>
</feature>
<gene>
    <name evidence="4" type="ORF">UBRO_05132</name>
</gene>
<dbReference type="SUPFAM" id="SSF57959">
    <property type="entry name" value="Leucine zipper domain"/>
    <property type="match status" value="1"/>
</dbReference>